<dbReference type="Proteomes" id="UP000799428">
    <property type="component" value="Unassembled WGS sequence"/>
</dbReference>
<dbReference type="AlphaFoldDB" id="A0A6G1KPD3"/>
<sequence>MVQFTYPFVLLAAVAVAQNITTKVYMTAPTVQYGASVHYSGSVVAKTGANITMVLTGSVIGPSSEQSSLDSQYKTGFNKQATRFTFQGTSGFEFKSASNNGMFNNIERCWEYGDNPNYPLRCATGVHKAWLETLCAEHAKGLKVPADKLKATRVDDVGETWTITASDAKWTSDCKEGSDYMNGPSASLLPYLGFTPFPATITAGQENLSQLGSAAAPTSTRTGTAASMTRRATSEAEPATSSIAASSTASESTAAPTQSTSAGSKNAPIVALVVEKLVQVLIS</sequence>
<keyword evidence="2" id="KW-0732">Signal</keyword>
<dbReference type="OrthoDB" id="10492886at2759"/>
<evidence type="ECO:0000313" key="3">
    <source>
        <dbReference type="EMBL" id="KAF2714503.1"/>
    </source>
</evidence>
<reference evidence="3" key="1">
    <citation type="journal article" date="2020" name="Stud. Mycol.">
        <title>101 Dothideomycetes genomes: a test case for predicting lifestyles and emergence of pathogens.</title>
        <authorList>
            <person name="Haridas S."/>
            <person name="Albert R."/>
            <person name="Binder M."/>
            <person name="Bloem J."/>
            <person name="Labutti K."/>
            <person name="Salamov A."/>
            <person name="Andreopoulos B."/>
            <person name="Baker S."/>
            <person name="Barry K."/>
            <person name="Bills G."/>
            <person name="Bluhm B."/>
            <person name="Cannon C."/>
            <person name="Castanera R."/>
            <person name="Culley D."/>
            <person name="Daum C."/>
            <person name="Ezra D."/>
            <person name="Gonzalez J."/>
            <person name="Henrissat B."/>
            <person name="Kuo A."/>
            <person name="Liang C."/>
            <person name="Lipzen A."/>
            <person name="Lutzoni F."/>
            <person name="Magnuson J."/>
            <person name="Mondo S."/>
            <person name="Nolan M."/>
            <person name="Ohm R."/>
            <person name="Pangilinan J."/>
            <person name="Park H.-J."/>
            <person name="Ramirez L."/>
            <person name="Alfaro M."/>
            <person name="Sun H."/>
            <person name="Tritt A."/>
            <person name="Yoshinaga Y."/>
            <person name="Zwiers L.-H."/>
            <person name="Turgeon B."/>
            <person name="Goodwin S."/>
            <person name="Spatafora J."/>
            <person name="Crous P."/>
            <person name="Grigoriev I."/>
        </authorList>
    </citation>
    <scope>NUCLEOTIDE SEQUENCE</scope>
    <source>
        <strain evidence="3">CBS 279.74</strain>
    </source>
</reference>
<gene>
    <name evidence="3" type="ORF">K504DRAFT_456736</name>
</gene>
<feature type="compositionally biased region" description="Low complexity" evidence="1">
    <location>
        <begin position="235"/>
        <end position="262"/>
    </location>
</feature>
<accession>A0A6G1KPD3</accession>
<keyword evidence="4" id="KW-1185">Reference proteome</keyword>
<feature type="compositionally biased region" description="Polar residues" evidence="1">
    <location>
        <begin position="212"/>
        <end position="231"/>
    </location>
</feature>
<evidence type="ECO:0000313" key="4">
    <source>
        <dbReference type="Proteomes" id="UP000799428"/>
    </source>
</evidence>
<evidence type="ECO:0000256" key="1">
    <source>
        <dbReference type="SAM" id="MobiDB-lite"/>
    </source>
</evidence>
<feature type="region of interest" description="Disordered" evidence="1">
    <location>
        <begin position="212"/>
        <end position="263"/>
    </location>
</feature>
<evidence type="ECO:0000256" key="2">
    <source>
        <dbReference type="SAM" id="SignalP"/>
    </source>
</evidence>
<organism evidence="3 4">
    <name type="scientific">Pleomassaria siparia CBS 279.74</name>
    <dbReference type="NCBI Taxonomy" id="1314801"/>
    <lineage>
        <taxon>Eukaryota</taxon>
        <taxon>Fungi</taxon>
        <taxon>Dikarya</taxon>
        <taxon>Ascomycota</taxon>
        <taxon>Pezizomycotina</taxon>
        <taxon>Dothideomycetes</taxon>
        <taxon>Pleosporomycetidae</taxon>
        <taxon>Pleosporales</taxon>
        <taxon>Pleomassariaceae</taxon>
        <taxon>Pleomassaria</taxon>
    </lineage>
</organism>
<dbReference type="EMBL" id="MU005764">
    <property type="protein sequence ID" value="KAF2714503.1"/>
    <property type="molecule type" value="Genomic_DNA"/>
</dbReference>
<name>A0A6G1KPD3_9PLEO</name>
<feature type="signal peptide" evidence="2">
    <location>
        <begin position="1"/>
        <end position="17"/>
    </location>
</feature>
<protein>
    <submittedName>
        <fullName evidence="3">Uncharacterized protein</fullName>
    </submittedName>
</protein>
<proteinExistence type="predicted"/>
<feature type="chain" id="PRO_5026055225" evidence="2">
    <location>
        <begin position="18"/>
        <end position="283"/>
    </location>
</feature>